<dbReference type="EMBL" id="JBJHZZ010000006">
    <property type="protein sequence ID" value="MFL0247408.1"/>
    <property type="molecule type" value="Genomic_DNA"/>
</dbReference>
<dbReference type="Pfam" id="PF11967">
    <property type="entry name" value="RecO_N"/>
    <property type="match status" value="1"/>
</dbReference>
<comment type="caution">
    <text evidence="9">The sequence shown here is derived from an EMBL/GenBank/DDBJ whole genome shotgun (WGS) entry which is preliminary data.</text>
</comment>
<dbReference type="Gene3D" id="1.20.1440.120">
    <property type="entry name" value="Recombination protein O, C-terminal domain"/>
    <property type="match status" value="1"/>
</dbReference>
<evidence type="ECO:0000259" key="8">
    <source>
        <dbReference type="Pfam" id="PF11967"/>
    </source>
</evidence>
<evidence type="ECO:0000313" key="9">
    <source>
        <dbReference type="EMBL" id="MFL0247408.1"/>
    </source>
</evidence>
<accession>A0ABW8T4P1</accession>
<evidence type="ECO:0000256" key="7">
    <source>
        <dbReference type="HAMAP-Rule" id="MF_00201"/>
    </source>
</evidence>
<proteinExistence type="inferred from homology"/>
<dbReference type="SUPFAM" id="SSF57863">
    <property type="entry name" value="ArfGap/RecO-like zinc finger"/>
    <property type="match status" value="1"/>
</dbReference>
<evidence type="ECO:0000256" key="6">
    <source>
        <dbReference type="ARBA" id="ARBA00033409"/>
    </source>
</evidence>
<reference evidence="9 10" key="1">
    <citation type="submission" date="2024-11" db="EMBL/GenBank/DDBJ databases">
        <authorList>
            <person name="Heng Y.C."/>
            <person name="Lim A.C.H."/>
            <person name="Lee J.K.Y."/>
            <person name="Kittelmann S."/>
        </authorList>
    </citation>
    <scope>NUCLEOTIDE SEQUENCE [LARGE SCALE GENOMIC DNA]</scope>
    <source>
        <strain evidence="9 10">WILCCON 0185</strain>
    </source>
</reference>
<evidence type="ECO:0000256" key="3">
    <source>
        <dbReference type="ARBA" id="ARBA00022763"/>
    </source>
</evidence>
<dbReference type="InterPro" id="IPR042242">
    <property type="entry name" value="RecO_C"/>
</dbReference>
<protein>
    <recommendedName>
        <fullName evidence="2 7">DNA repair protein RecO</fullName>
    </recommendedName>
    <alternativeName>
        <fullName evidence="6 7">Recombination protein O</fullName>
    </alternativeName>
</protein>
<evidence type="ECO:0000256" key="2">
    <source>
        <dbReference type="ARBA" id="ARBA00021310"/>
    </source>
</evidence>
<evidence type="ECO:0000256" key="4">
    <source>
        <dbReference type="ARBA" id="ARBA00023172"/>
    </source>
</evidence>
<sequence length="256" mass="29409">MGDGFLSIFKTKAIVIKSMDLKESDKLIWLFTEKLGKVSAVARGARKSKSKLLPLSLPFCFGEFVLFRGKSMYSINEGEISNSFQSFLNDFESLTYASYLCELIDIAIVEEESNRELFKEFISAFYLLQNNAVDFKLLISAFEIKLIIQSGYYFNLDKCVFCGDKITSANRFNIQYLGGICPRCERQQGIKISFATFNALRYLVKTPLTNIYKLNLSEEVIEELHNLLINVIYYNFGKKPHSLEMLNIFRGVEKNE</sequence>
<evidence type="ECO:0000256" key="5">
    <source>
        <dbReference type="ARBA" id="ARBA00023204"/>
    </source>
</evidence>
<keyword evidence="4 7" id="KW-0233">DNA recombination</keyword>
<gene>
    <name evidence="7 9" type="primary">recO</name>
    <name evidence="9" type="ORF">ACJDUG_10535</name>
</gene>
<organism evidence="9 10">
    <name type="scientific">Candidatus Clostridium stratigraminis</name>
    <dbReference type="NCBI Taxonomy" id="3381661"/>
    <lineage>
        <taxon>Bacteria</taxon>
        <taxon>Bacillati</taxon>
        <taxon>Bacillota</taxon>
        <taxon>Clostridia</taxon>
        <taxon>Eubacteriales</taxon>
        <taxon>Clostridiaceae</taxon>
        <taxon>Clostridium</taxon>
    </lineage>
</organism>
<dbReference type="PANTHER" id="PTHR33991:SF1">
    <property type="entry name" value="DNA REPAIR PROTEIN RECO"/>
    <property type="match status" value="1"/>
</dbReference>
<evidence type="ECO:0000313" key="10">
    <source>
        <dbReference type="Proteomes" id="UP001623591"/>
    </source>
</evidence>
<feature type="domain" description="DNA replication/recombination mediator RecO N-terminal" evidence="8">
    <location>
        <begin position="8"/>
        <end position="84"/>
    </location>
</feature>
<dbReference type="InterPro" id="IPR022572">
    <property type="entry name" value="DNA_rep/recomb_RecO_N"/>
</dbReference>
<dbReference type="InterPro" id="IPR037278">
    <property type="entry name" value="ARFGAP/RecO"/>
</dbReference>
<dbReference type="Gene3D" id="2.40.50.140">
    <property type="entry name" value="Nucleic acid-binding proteins"/>
    <property type="match status" value="1"/>
</dbReference>
<keyword evidence="5 7" id="KW-0234">DNA repair</keyword>
<dbReference type="PANTHER" id="PTHR33991">
    <property type="entry name" value="DNA REPAIR PROTEIN RECO"/>
    <property type="match status" value="1"/>
</dbReference>
<comment type="function">
    <text evidence="7">Involved in DNA repair and RecF pathway recombination.</text>
</comment>
<comment type="similarity">
    <text evidence="1 7">Belongs to the RecO family.</text>
</comment>
<dbReference type="InterPro" id="IPR012340">
    <property type="entry name" value="NA-bd_OB-fold"/>
</dbReference>
<dbReference type="Proteomes" id="UP001623591">
    <property type="component" value="Unassembled WGS sequence"/>
</dbReference>
<dbReference type="RefSeq" id="WP_406769925.1">
    <property type="nucleotide sequence ID" value="NZ_JBJHZZ010000006.1"/>
</dbReference>
<dbReference type="InterPro" id="IPR003717">
    <property type="entry name" value="RecO"/>
</dbReference>
<dbReference type="HAMAP" id="MF_00201">
    <property type="entry name" value="RecO"/>
    <property type="match status" value="1"/>
</dbReference>
<dbReference type="NCBIfam" id="TIGR00613">
    <property type="entry name" value="reco"/>
    <property type="match status" value="1"/>
</dbReference>
<evidence type="ECO:0000256" key="1">
    <source>
        <dbReference type="ARBA" id="ARBA00007452"/>
    </source>
</evidence>
<keyword evidence="3 7" id="KW-0227">DNA damage</keyword>
<name>A0ABW8T4P1_9CLOT</name>
<dbReference type="Pfam" id="PF02565">
    <property type="entry name" value="RecO_C"/>
    <property type="match status" value="1"/>
</dbReference>
<dbReference type="SUPFAM" id="SSF50249">
    <property type="entry name" value="Nucleic acid-binding proteins"/>
    <property type="match status" value="1"/>
</dbReference>
<keyword evidence="10" id="KW-1185">Reference proteome</keyword>